<dbReference type="EMBL" id="UHAQ01000002">
    <property type="protein sequence ID" value="SUK41509.1"/>
    <property type="molecule type" value="Genomic_DNA"/>
</dbReference>
<evidence type="ECO:0000313" key="3">
    <source>
        <dbReference type="Proteomes" id="UP000254502"/>
    </source>
</evidence>
<dbReference type="SUPFAM" id="SSF54001">
    <property type="entry name" value="Cysteine proteinases"/>
    <property type="match status" value="1"/>
</dbReference>
<gene>
    <name evidence="2" type="ORF">NCTC5664_01080</name>
</gene>
<evidence type="ECO:0000259" key="1">
    <source>
        <dbReference type="PROSITE" id="PS50911"/>
    </source>
</evidence>
<dbReference type="Gene3D" id="3.90.1720.10">
    <property type="entry name" value="endopeptidase domain like (from Nostoc punctiforme)"/>
    <property type="match status" value="1"/>
</dbReference>
<dbReference type="Proteomes" id="UP000254502">
    <property type="component" value="Unassembled WGS sequence"/>
</dbReference>
<sequence>MPDLDKYERSIKDYDDSSDEFKPFREVSDSMPYPHGQCTWYVYNRMKQFGTSISGDLGDAHNWNNRAQYRDYQVSHTPKRHAAVVFEAGQFGADQHYGQCSICRKS</sequence>
<accession>A0A380DP90</accession>
<reference evidence="2 3" key="1">
    <citation type="submission" date="2018-06" db="EMBL/GenBank/DDBJ databases">
        <authorList>
            <consortium name="Pathogen Informatics"/>
            <person name="Doyle S."/>
        </authorList>
    </citation>
    <scope>NUCLEOTIDE SEQUENCE [LARGE SCALE GENOMIC DNA]</scope>
    <source>
        <strain evidence="2 3">NCTC5664</strain>
    </source>
</reference>
<proteinExistence type="predicted"/>
<feature type="domain" description="Peptidase C51" evidence="1">
    <location>
        <begin position="13"/>
        <end position="106"/>
    </location>
</feature>
<organism evidence="2 3">
    <name type="scientific">Staphylococcus aureus</name>
    <dbReference type="NCBI Taxonomy" id="1280"/>
    <lineage>
        <taxon>Bacteria</taxon>
        <taxon>Bacillati</taxon>
        <taxon>Bacillota</taxon>
        <taxon>Bacilli</taxon>
        <taxon>Bacillales</taxon>
        <taxon>Staphylococcaceae</taxon>
        <taxon>Staphylococcus</taxon>
    </lineage>
</organism>
<evidence type="ECO:0000313" key="2">
    <source>
        <dbReference type="EMBL" id="SUK41509.1"/>
    </source>
</evidence>
<dbReference type="AlphaFoldDB" id="A0A380DP90"/>
<name>A0A380DP90_STAAU</name>
<dbReference type="InterPro" id="IPR038765">
    <property type="entry name" value="Papain-like_cys_pep_sf"/>
</dbReference>
<dbReference type="InterPro" id="IPR007921">
    <property type="entry name" value="CHAP_dom"/>
</dbReference>
<dbReference type="PROSITE" id="PS50911">
    <property type="entry name" value="CHAP"/>
    <property type="match status" value="1"/>
</dbReference>
<protein>
    <submittedName>
        <fullName evidence="2">N-acetylmuramoyl-L-alanine amidase, family 4</fullName>
    </submittedName>
</protein>
<dbReference type="Pfam" id="PF05257">
    <property type="entry name" value="CHAP"/>
    <property type="match status" value="1"/>
</dbReference>